<keyword evidence="6" id="KW-1185">Reference proteome</keyword>
<sequence length="366" mass="40361">LYIPTIRPCEPPSPTAAPPVRPAPVAPYCHCDAHSYSPRVEQYKQLLEKEQKLCQDYEQLRRQMVDVTNDILDHPCDDLDGKMITMYQATYKKRCKEELGEVLLCEMVFRTNWLLVVKARQPCCLLLLDDRQRGFRAELVFKAPIRALRARRDKVAVVLSSSVQVIALPSLQRVALLRTPADGRPLCAIATEPNAAQILAVPAHRRGSLQLLDVSRAARGAHSSSPAVLGCHQTELVCLSLSANGARLATASARGTIIRTISMNPLGSLVCCVSDKGTLHVWASGRGARAHLCAAHTRAEPHARSHCAFSSDTSAVVICEDGTFHKFTFASEGNCHRSDFEYFLQVSRAKLNIFLAGKSGKTEYFL</sequence>
<dbReference type="Proteomes" id="UP000037510">
    <property type="component" value="Unassembled WGS sequence"/>
</dbReference>
<dbReference type="InterPro" id="IPR048720">
    <property type="entry name" value="PROPPIN"/>
</dbReference>
<dbReference type="InterPro" id="IPR015943">
    <property type="entry name" value="WD40/YVTN_repeat-like_dom_sf"/>
</dbReference>
<feature type="non-terminal residue" evidence="5">
    <location>
        <position position="1"/>
    </location>
</feature>
<keyword evidence="2" id="KW-0677">Repeat</keyword>
<dbReference type="PANTHER" id="PTHR11227">
    <property type="entry name" value="WD-REPEAT PROTEIN INTERACTING WITH PHOSPHOINOSIDES WIPI -RELATED"/>
    <property type="match status" value="1"/>
</dbReference>
<dbReference type="SUPFAM" id="SSF50978">
    <property type="entry name" value="WD40 repeat-like"/>
    <property type="match status" value="1"/>
</dbReference>
<feature type="non-terminal residue" evidence="5">
    <location>
        <position position="366"/>
    </location>
</feature>
<dbReference type="STRING" id="104452.A0A0L7LLP2"/>
<evidence type="ECO:0000256" key="3">
    <source>
        <dbReference type="ARBA" id="ARBA00025740"/>
    </source>
</evidence>
<dbReference type="EMBL" id="JTDY01000675">
    <property type="protein sequence ID" value="KOB76264.1"/>
    <property type="molecule type" value="Genomic_DNA"/>
</dbReference>
<accession>A0A0L7LLP2</accession>
<evidence type="ECO:0000256" key="4">
    <source>
        <dbReference type="SAM" id="Coils"/>
    </source>
</evidence>
<dbReference type="InterPro" id="IPR036322">
    <property type="entry name" value="WD40_repeat_dom_sf"/>
</dbReference>
<evidence type="ECO:0000313" key="5">
    <source>
        <dbReference type="EMBL" id="KOB76264.1"/>
    </source>
</evidence>
<evidence type="ECO:0000256" key="1">
    <source>
        <dbReference type="ARBA" id="ARBA00022574"/>
    </source>
</evidence>
<dbReference type="Gene3D" id="2.130.10.10">
    <property type="entry name" value="YVTN repeat-like/Quinoprotein amine dehydrogenase"/>
    <property type="match status" value="1"/>
</dbReference>
<keyword evidence="4" id="KW-0175">Coiled coil</keyword>
<evidence type="ECO:0000313" key="6">
    <source>
        <dbReference type="Proteomes" id="UP000037510"/>
    </source>
</evidence>
<evidence type="ECO:0000256" key="2">
    <source>
        <dbReference type="ARBA" id="ARBA00022737"/>
    </source>
</evidence>
<protein>
    <submittedName>
        <fullName evidence="5">Putative WD repeat domain 45</fullName>
    </submittedName>
</protein>
<keyword evidence="1" id="KW-0853">WD repeat</keyword>
<dbReference type="AlphaFoldDB" id="A0A0L7LLP2"/>
<comment type="caution">
    <text evidence="5">The sequence shown here is derived from an EMBL/GenBank/DDBJ whole genome shotgun (WGS) entry which is preliminary data.</text>
</comment>
<reference evidence="5 6" key="1">
    <citation type="journal article" date="2015" name="Genome Biol. Evol.">
        <title>The genome of winter moth (Operophtera brumata) provides a genomic perspective on sexual dimorphism and phenology.</title>
        <authorList>
            <person name="Derks M.F."/>
            <person name="Smit S."/>
            <person name="Salis L."/>
            <person name="Schijlen E."/>
            <person name="Bossers A."/>
            <person name="Mateman C."/>
            <person name="Pijl A.S."/>
            <person name="de Ridder D."/>
            <person name="Groenen M.A."/>
            <person name="Visser M.E."/>
            <person name="Megens H.J."/>
        </authorList>
    </citation>
    <scope>NUCLEOTIDE SEQUENCE [LARGE SCALE GENOMIC DNA]</scope>
    <source>
        <strain evidence="5">WM2013NL</strain>
        <tissue evidence="5">Head and thorax</tissue>
    </source>
</reference>
<proteinExistence type="inferred from homology"/>
<name>A0A0L7LLP2_OPEBR</name>
<organism evidence="5 6">
    <name type="scientific">Operophtera brumata</name>
    <name type="common">Winter moth</name>
    <name type="synonym">Phalaena brumata</name>
    <dbReference type="NCBI Taxonomy" id="104452"/>
    <lineage>
        <taxon>Eukaryota</taxon>
        <taxon>Metazoa</taxon>
        <taxon>Ecdysozoa</taxon>
        <taxon>Arthropoda</taxon>
        <taxon>Hexapoda</taxon>
        <taxon>Insecta</taxon>
        <taxon>Pterygota</taxon>
        <taxon>Neoptera</taxon>
        <taxon>Endopterygota</taxon>
        <taxon>Lepidoptera</taxon>
        <taxon>Glossata</taxon>
        <taxon>Ditrysia</taxon>
        <taxon>Geometroidea</taxon>
        <taxon>Geometridae</taxon>
        <taxon>Larentiinae</taxon>
        <taxon>Operophtera</taxon>
    </lineage>
</organism>
<gene>
    <name evidence="5" type="ORF">OBRU01_06131</name>
</gene>
<dbReference type="Pfam" id="PF21032">
    <property type="entry name" value="PROPPIN"/>
    <property type="match status" value="1"/>
</dbReference>
<comment type="similarity">
    <text evidence="3">Belongs to the WD repeat PROPPIN family.</text>
</comment>
<feature type="coiled-coil region" evidence="4">
    <location>
        <begin position="40"/>
        <end position="70"/>
    </location>
</feature>